<dbReference type="EMBL" id="CP042469">
    <property type="protein sequence ID" value="QOX63814.1"/>
    <property type="molecule type" value="Genomic_DNA"/>
</dbReference>
<dbReference type="Proteomes" id="UP000594014">
    <property type="component" value="Chromosome"/>
</dbReference>
<organism evidence="1 2">
    <name type="scientific">Anoxybacterium hadale</name>
    <dbReference type="NCBI Taxonomy" id="3408580"/>
    <lineage>
        <taxon>Bacteria</taxon>
        <taxon>Bacillati</taxon>
        <taxon>Bacillota</taxon>
        <taxon>Clostridia</taxon>
        <taxon>Peptostreptococcales</taxon>
        <taxon>Anaerovoracaceae</taxon>
        <taxon>Anoxybacterium</taxon>
    </lineage>
</organism>
<evidence type="ECO:0000313" key="2">
    <source>
        <dbReference type="Proteomes" id="UP000594014"/>
    </source>
</evidence>
<proteinExistence type="predicted"/>
<name>A0ACD1ABQ9_9FIRM</name>
<evidence type="ECO:0000313" key="1">
    <source>
        <dbReference type="EMBL" id="QOX63814.1"/>
    </source>
</evidence>
<sequence>MKPVQYMQEGFKAVTAGHLDTKLDFETETEFGEMRDAFNYMVQRLKDSEEKRMTMEYERMQLFSHIAHDLKTPMTTIYGYAGALARGMVEEPDKQREYHLAIKAKSTQVNQLIDQRFPIPRWVRNTR</sequence>
<protein>
    <submittedName>
        <fullName evidence="1">HAMP domain-containing protein</fullName>
    </submittedName>
</protein>
<keyword evidence="2" id="KW-1185">Reference proteome</keyword>
<accession>A0ACD1ABQ9</accession>
<reference evidence="1" key="1">
    <citation type="submission" date="2019-08" db="EMBL/GenBank/DDBJ databases">
        <title>Genome sequence of Clostridiales bacterium MT110.</title>
        <authorList>
            <person name="Cao J."/>
        </authorList>
    </citation>
    <scope>NUCLEOTIDE SEQUENCE</scope>
    <source>
        <strain evidence="1">MT110</strain>
    </source>
</reference>
<gene>
    <name evidence="1" type="ORF">FRZ06_10920</name>
</gene>